<feature type="transmembrane region" description="Helical" evidence="2">
    <location>
        <begin position="199"/>
        <end position="218"/>
    </location>
</feature>
<dbReference type="EMBL" id="MU620903">
    <property type="protein sequence ID" value="KAI8581937.1"/>
    <property type="molecule type" value="Genomic_DNA"/>
</dbReference>
<evidence type="ECO:0008006" key="5">
    <source>
        <dbReference type="Google" id="ProtNLM"/>
    </source>
</evidence>
<protein>
    <recommendedName>
        <fullName evidence="5">TLC domain-containing protein</fullName>
    </recommendedName>
</protein>
<evidence type="ECO:0000256" key="2">
    <source>
        <dbReference type="SAM" id="Phobius"/>
    </source>
</evidence>
<dbReference type="InterPro" id="IPR050846">
    <property type="entry name" value="TLCD"/>
</dbReference>
<name>A0AAD5EEN1_UMBRA</name>
<sequence>MFTFPNMLSVAEALSQPSVMMGVALSMTLYLTFFFGALKTKFATTDKQISWLLTFMSSGGLTLASIPRFYRFWKSGWNIQSFQVDRTLDTLVLCYFVSYLILDLCLGSIYYKRQINILTGWIHHSVYTVITIYFLRYRLGGFFTTASILEMPTLIMALGSLRSCFRSDYLFAATFFAFRLVFHAFMIKTLKQNHHIRSLWIVAASIFPLHLFWFHGFIKQQMRKYRAYMEKRAAREQEQLKEQMVVSEPSTSASSSATSAAGRKEISRLRKFFANTKRLSFGSLTGAL</sequence>
<dbReference type="PANTHER" id="PTHR13439:SF72">
    <property type="entry name" value="TLC DOMAIN-CONTAINING PROTEIN"/>
    <property type="match status" value="1"/>
</dbReference>
<accession>A0AAD5EEN1</accession>
<dbReference type="GeneID" id="75912523"/>
<dbReference type="Proteomes" id="UP001206595">
    <property type="component" value="Unassembled WGS sequence"/>
</dbReference>
<keyword evidence="2" id="KW-1133">Transmembrane helix</keyword>
<evidence type="ECO:0000313" key="4">
    <source>
        <dbReference type="Proteomes" id="UP001206595"/>
    </source>
</evidence>
<organism evidence="3 4">
    <name type="scientific">Umbelopsis ramanniana AG</name>
    <dbReference type="NCBI Taxonomy" id="1314678"/>
    <lineage>
        <taxon>Eukaryota</taxon>
        <taxon>Fungi</taxon>
        <taxon>Fungi incertae sedis</taxon>
        <taxon>Mucoromycota</taxon>
        <taxon>Mucoromycotina</taxon>
        <taxon>Umbelopsidomycetes</taxon>
        <taxon>Umbelopsidales</taxon>
        <taxon>Umbelopsidaceae</taxon>
        <taxon>Umbelopsis</taxon>
    </lineage>
</organism>
<feature type="region of interest" description="Disordered" evidence="1">
    <location>
        <begin position="241"/>
        <end position="262"/>
    </location>
</feature>
<evidence type="ECO:0000256" key="1">
    <source>
        <dbReference type="SAM" id="MobiDB-lite"/>
    </source>
</evidence>
<reference evidence="3" key="2">
    <citation type="journal article" date="2022" name="Proc. Natl. Acad. Sci. U.S.A.">
        <title>Diploid-dominant life cycles characterize the early evolution of Fungi.</title>
        <authorList>
            <person name="Amses K.R."/>
            <person name="Simmons D.R."/>
            <person name="Longcore J.E."/>
            <person name="Mondo S.J."/>
            <person name="Seto K."/>
            <person name="Jeronimo G.H."/>
            <person name="Bonds A.E."/>
            <person name="Quandt C.A."/>
            <person name="Davis W.J."/>
            <person name="Chang Y."/>
            <person name="Federici B.A."/>
            <person name="Kuo A."/>
            <person name="LaButti K."/>
            <person name="Pangilinan J."/>
            <person name="Andreopoulos W."/>
            <person name="Tritt A."/>
            <person name="Riley R."/>
            <person name="Hundley H."/>
            <person name="Johnson J."/>
            <person name="Lipzen A."/>
            <person name="Barry K."/>
            <person name="Lang B.F."/>
            <person name="Cuomo C.A."/>
            <person name="Buchler N.E."/>
            <person name="Grigoriev I.V."/>
            <person name="Spatafora J.W."/>
            <person name="Stajich J.E."/>
            <person name="James T.Y."/>
        </authorList>
    </citation>
    <scope>NUCLEOTIDE SEQUENCE</scope>
    <source>
        <strain evidence="3">AG</strain>
    </source>
</reference>
<feature type="transmembrane region" description="Helical" evidence="2">
    <location>
        <begin position="90"/>
        <end position="111"/>
    </location>
</feature>
<dbReference type="AlphaFoldDB" id="A0AAD5EEN1"/>
<proteinExistence type="predicted"/>
<keyword evidence="2" id="KW-0472">Membrane</keyword>
<feature type="transmembrane region" description="Helical" evidence="2">
    <location>
        <begin position="141"/>
        <end position="161"/>
    </location>
</feature>
<feature type="transmembrane region" description="Helical" evidence="2">
    <location>
        <begin position="20"/>
        <end position="38"/>
    </location>
</feature>
<keyword evidence="4" id="KW-1185">Reference proteome</keyword>
<dbReference type="PANTHER" id="PTHR13439">
    <property type="entry name" value="CT120 PROTEIN"/>
    <property type="match status" value="1"/>
</dbReference>
<feature type="transmembrane region" description="Helical" evidence="2">
    <location>
        <begin position="50"/>
        <end position="70"/>
    </location>
</feature>
<feature type="transmembrane region" description="Helical" evidence="2">
    <location>
        <begin position="168"/>
        <end position="187"/>
    </location>
</feature>
<evidence type="ECO:0000313" key="3">
    <source>
        <dbReference type="EMBL" id="KAI8581937.1"/>
    </source>
</evidence>
<dbReference type="GO" id="GO:0055088">
    <property type="term" value="P:lipid homeostasis"/>
    <property type="evidence" value="ECO:0007669"/>
    <property type="project" value="TreeGrafter"/>
</dbReference>
<feature type="transmembrane region" description="Helical" evidence="2">
    <location>
        <begin position="118"/>
        <end position="135"/>
    </location>
</feature>
<feature type="compositionally biased region" description="Low complexity" evidence="1">
    <location>
        <begin position="250"/>
        <end position="261"/>
    </location>
</feature>
<gene>
    <name evidence="3" type="ORF">K450DRAFT_229989</name>
</gene>
<dbReference type="RefSeq" id="XP_051446941.1">
    <property type="nucleotide sequence ID" value="XM_051587176.1"/>
</dbReference>
<reference evidence="3" key="1">
    <citation type="submission" date="2021-06" db="EMBL/GenBank/DDBJ databases">
        <authorList>
            <consortium name="DOE Joint Genome Institute"/>
            <person name="Mondo S.J."/>
            <person name="Amses K.R."/>
            <person name="Simmons D.R."/>
            <person name="Longcore J.E."/>
            <person name="Seto K."/>
            <person name="Alves G.H."/>
            <person name="Bonds A.E."/>
            <person name="Quandt C.A."/>
            <person name="Davis W.J."/>
            <person name="Chang Y."/>
            <person name="Letcher P.M."/>
            <person name="Powell M.J."/>
            <person name="Kuo A."/>
            <person name="Labutti K."/>
            <person name="Pangilinan J."/>
            <person name="Andreopoulos W."/>
            <person name="Tritt A."/>
            <person name="Riley R."/>
            <person name="Hundley H."/>
            <person name="Johnson J."/>
            <person name="Lipzen A."/>
            <person name="Barry K."/>
            <person name="Berbee M.L."/>
            <person name="Buchler N.E."/>
            <person name="Grigoriev I.V."/>
            <person name="Spatafora J.W."/>
            <person name="Stajich J.E."/>
            <person name="James T.Y."/>
        </authorList>
    </citation>
    <scope>NUCLEOTIDE SEQUENCE</scope>
    <source>
        <strain evidence="3">AG</strain>
    </source>
</reference>
<keyword evidence="2" id="KW-0812">Transmembrane</keyword>
<comment type="caution">
    <text evidence="3">The sequence shown here is derived from an EMBL/GenBank/DDBJ whole genome shotgun (WGS) entry which is preliminary data.</text>
</comment>
<dbReference type="GO" id="GO:0005783">
    <property type="term" value="C:endoplasmic reticulum"/>
    <property type="evidence" value="ECO:0007669"/>
    <property type="project" value="TreeGrafter"/>
</dbReference>